<feature type="transmembrane region" description="Helical" evidence="9">
    <location>
        <begin position="131"/>
        <end position="152"/>
    </location>
</feature>
<evidence type="ECO:0000256" key="5">
    <source>
        <dbReference type="ARBA" id="ARBA00022692"/>
    </source>
</evidence>
<evidence type="ECO:0000256" key="7">
    <source>
        <dbReference type="ARBA" id="ARBA00023136"/>
    </source>
</evidence>
<dbReference type="PANTHER" id="PTHR35011:SF2">
    <property type="entry name" value="2,3-DIKETO-L-GULONATE TRAP TRANSPORTER SMALL PERMEASE PROTEIN YIAM"/>
    <property type="match status" value="1"/>
</dbReference>
<comment type="similarity">
    <text evidence="8 9">Belongs to the TRAP transporter small permease family.</text>
</comment>
<keyword evidence="4 9" id="KW-0997">Cell inner membrane</keyword>
<organism evidence="11 12">
    <name type="scientific">Meridianimarinicoccus roseus</name>
    <dbReference type="NCBI Taxonomy" id="2072018"/>
    <lineage>
        <taxon>Bacteria</taxon>
        <taxon>Pseudomonadati</taxon>
        <taxon>Pseudomonadota</taxon>
        <taxon>Alphaproteobacteria</taxon>
        <taxon>Rhodobacterales</taxon>
        <taxon>Paracoccaceae</taxon>
        <taxon>Meridianimarinicoccus</taxon>
    </lineage>
</organism>
<comment type="caution">
    <text evidence="9">Lacks conserved residue(s) required for the propagation of feature annotation.</text>
</comment>
<evidence type="ECO:0000256" key="9">
    <source>
        <dbReference type="RuleBase" id="RU369079"/>
    </source>
</evidence>
<keyword evidence="2 9" id="KW-0813">Transport</keyword>
<reference evidence="11 12" key="1">
    <citation type="submission" date="2018-05" db="EMBL/GenBank/DDBJ databases">
        <title>Rhodobacteraceae gen. nov., sp. nov. isolated from sea water.</title>
        <authorList>
            <person name="Ren Y."/>
        </authorList>
    </citation>
    <scope>NUCLEOTIDE SEQUENCE [LARGE SCALE GENOMIC DNA]</scope>
    <source>
        <strain evidence="11 12">TG-679</strain>
    </source>
</reference>
<comment type="caution">
    <text evidence="11">The sequence shown here is derived from an EMBL/GenBank/DDBJ whole genome shotgun (WGS) entry which is preliminary data.</text>
</comment>
<evidence type="ECO:0000256" key="2">
    <source>
        <dbReference type="ARBA" id="ARBA00022448"/>
    </source>
</evidence>
<name>A0A2V2LGE4_9RHOB</name>
<feature type="transmembrane region" description="Helical" evidence="9">
    <location>
        <begin position="89"/>
        <end position="110"/>
    </location>
</feature>
<feature type="transmembrane region" description="Helical" evidence="9">
    <location>
        <begin position="59"/>
        <end position="77"/>
    </location>
</feature>
<evidence type="ECO:0000259" key="10">
    <source>
        <dbReference type="Pfam" id="PF04290"/>
    </source>
</evidence>
<dbReference type="GO" id="GO:0022857">
    <property type="term" value="F:transmembrane transporter activity"/>
    <property type="evidence" value="ECO:0007669"/>
    <property type="project" value="UniProtKB-UniRule"/>
</dbReference>
<dbReference type="GO" id="GO:0015740">
    <property type="term" value="P:C4-dicarboxylate transport"/>
    <property type="evidence" value="ECO:0007669"/>
    <property type="project" value="TreeGrafter"/>
</dbReference>
<evidence type="ECO:0000256" key="6">
    <source>
        <dbReference type="ARBA" id="ARBA00022989"/>
    </source>
</evidence>
<dbReference type="RefSeq" id="WP_109811925.1">
    <property type="nucleotide sequence ID" value="NZ_QGKU01000038.1"/>
</dbReference>
<sequence>MAVLLGLLGPLQALNTAAGAFGRWVTVAAMALMVAVILLQVFFRYVLNNALPWPDEAARFLMLWMTGLIAPVAYRRGGFVAIDLVSRALPSRVAALLGLALLSVALLVLLKGVQLGHSHTMSGCLFKSASLWVPFTFEFALPLPGSGLSLTLCTRADAALGLSFGWVKMPLAMMYGSLFVGLVLLTLVNIELMLRALVTLGGGAAALQAIPQDVVEAE</sequence>
<comment type="subcellular location">
    <subcellularLocation>
        <location evidence="1 9">Cell inner membrane</location>
        <topology evidence="1 9">Multi-pass membrane protein</topology>
    </subcellularLocation>
</comment>
<evidence type="ECO:0000256" key="8">
    <source>
        <dbReference type="ARBA" id="ARBA00038436"/>
    </source>
</evidence>
<keyword evidence="6 9" id="KW-1133">Transmembrane helix</keyword>
<evidence type="ECO:0000256" key="3">
    <source>
        <dbReference type="ARBA" id="ARBA00022475"/>
    </source>
</evidence>
<evidence type="ECO:0000256" key="1">
    <source>
        <dbReference type="ARBA" id="ARBA00004429"/>
    </source>
</evidence>
<accession>A0A2V2LGE4</accession>
<evidence type="ECO:0000313" key="11">
    <source>
        <dbReference type="EMBL" id="PWR02257.1"/>
    </source>
</evidence>
<evidence type="ECO:0000313" key="12">
    <source>
        <dbReference type="Proteomes" id="UP000245680"/>
    </source>
</evidence>
<dbReference type="Proteomes" id="UP000245680">
    <property type="component" value="Unassembled WGS sequence"/>
</dbReference>
<dbReference type="GO" id="GO:0005886">
    <property type="term" value="C:plasma membrane"/>
    <property type="evidence" value="ECO:0007669"/>
    <property type="project" value="UniProtKB-SubCell"/>
</dbReference>
<gene>
    <name evidence="11" type="ORF">DKT77_11900</name>
</gene>
<dbReference type="InterPro" id="IPR007387">
    <property type="entry name" value="TRAP_DctQ"/>
</dbReference>
<keyword evidence="12" id="KW-1185">Reference proteome</keyword>
<feature type="domain" description="Tripartite ATP-independent periplasmic transporters DctQ component" evidence="10">
    <location>
        <begin position="33"/>
        <end position="109"/>
    </location>
</feature>
<dbReference type="AlphaFoldDB" id="A0A2V2LGE4"/>
<proteinExistence type="inferred from homology"/>
<evidence type="ECO:0000256" key="4">
    <source>
        <dbReference type="ARBA" id="ARBA00022519"/>
    </source>
</evidence>
<comment type="subunit">
    <text evidence="9">The complex comprises the extracytoplasmic solute receptor protein and the two transmembrane proteins.</text>
</comment>
<dbReference type="PANTHER" id="PTHR35011">
    <property type="entry name" value="2,3-DIKETO-L-GULONATE TRAP TRANSPORTER SMALL PERMEASE PROTEIN YIAM"/>
    <property type="match status" value="1"/>
</dbReference>
<dbReference type="Pfam" id="PF04290">
    <property type="entry name" value="DctQ"/>
    <property type="match status" value="1"/>
</dbReference>
<keyword evidence="7 9" id="KW-0472">Membrane</keyword>
<protein>
    <recommendedName>
        <fullName evidence="9">TRAP transporter small permease protein</fullName>
    </recommendedName>
</protein>
<dbReference type="OrthoDB" id="4964541at2"/>
<dbReference type="EMBL" id="QGKU01000038">
    <property type="protein sequence ID" value="PWR02257.1"/>
    <property type="molecule type" value="Genomic_DNA"/>
</dbReference>
<keyword evidence="3" id="KW-1003">Cell membrane</keyword>
<comment type="function">
    <text evidence="9">Part of the tripartite ATP-independent periplasmic (TRAP) transport system.</text>
</comment>
<keyword evidence="5 9" id="KW-0812">Transmembrane</keyword>
<dbReference type="InterPro" id="IPR055348">
    <property type="entry name" value="DctQ"/>
</dbReference>
<feature type="transmembrane region" description="Helical" evidence="9">
    <location>
        <begin position="29"/>
        <end position="47"/>
    </location>
</feature>
<feature type="transmembrane region" description="Helical" evidence="9">
    <location>
        <begin position="172"/>
        <end position="190"/>
    </location>
</feature>